<gene>
    <name evidence="8" type="ORF">A5889_000368</name>
</gene>
<dbReference type="EMBL" id="CP147246">
    <property type="protein sequence ID" value="WYJ92889.1"/>
    <property type="molecule type" value="Genomic_DNA"/>
</dbReference>
<feature type="domain" description="ABC-2 type transporter transmembrane" evidence="7">
    <location>
        <begin position="20"/>
        <end position="387"/>
    </location>
</feature>
<dbReference type="AlphaFoldDB" id="A0AAQ3W0H2"/>
<feature type="transmembrane region" description="Helical" evidence="6">
    <location>
        <begin position="21"/>
        <end position="45"/>
    </location>
</feature>
<dbReference type="Proteomes" id="UP000196151">
    <property type="component" value="Chromosome"/>
</dbReference>
<feature type="transmembrane region" description="Helical" evidence="6">
    <location>
        <begin position="180"/>
        <end position="205"/>
    </location>
</feature>
<proteinExistence type="predicted"/>
<keyword evidence="2" id="KW-1003">Cell membrane</keyword>
<dbReference type="InterPro" id="IPR051449">
    <property type="entry name" value="ABC-2_transporter_component"/>
</dbReference>
<reference evidence="8" key="2">
    <citation type="submission" date="2024-03" db="EMBL/GenBank/DDBJ databases">
        <title>The Genome Sequence of Enterococcus sp. DIV0238c.</title>
        <authorList>
            <consortium name="The Broad Institute Genomics Platform"/>
            <consortium name="The Broad Institute Microbial Omics Core"/>
            <consortium name="The Broad Institute Genomic Center for Infectious Diseases"/>
            <person name="Earl A."/>
            <person name="Manson A."/>
            <person name="Gilmore M."/>
            <person name="Schwartman J."/>
            <person name="Shea T."/>
            <person name="Abouelleil A."/>
            <person name="Cao P."/>
            <person name="Chapman S."/>
            <person name="Cusick C."/>
            <person name="Young S."/>
            <person name="Neafsey D."/>
            <person name="Nusbaum C."/>
            <person name="Birren B."/>
        </authorList>
    </citation>
    <scope>NUCLEOTIDE SEQUENCE</scope>
    <source>
        <strain evidence="8">9D6_DIV0238</strain>
    </source>
</reference>
<keyword evidence="3 6" id="KW-0812">Transmembrane</keyword>
<evidence type="ECO:0000256" key="5">
    <source>
        <dbReference type="ARBA" id="ARBA00023136"/>
    </source>
</evidence>
<evidence type="ECO:0000256" key="1">
    <source>
        <dbReference type="ARBA" id="ARBA00004651"/>
    </source>
</evidence>
<reference evidence="8" key="1">
    <citation type="submission" date="2017-05" db="EMBL/GenBank/DDBJ databases">
        <authorList>
            <consortium name="The Broad Institute Genomics Platform"/>
            <consortium name="The Broad Institute Genomic Center for Infectious Diseases"/>
            <person name="Earl A."/>
            <person name="Manson A."/>
            <person name="Schwartman J."/>
            <person name="Gilmore M."/>
            <person name="Abouelleil A."/>
            <person name="Cao P."/>
            <person name="Chapman S."/>
            <person name="Cusick C."/>
            <person name="Shea T."/>
            <person name="Young S."/>
            <person name="Neafsey D."/>
            <person name="Nusbaum C."/>
            <person name="Birren B."/>
        </authorList>
    </citation>
    <scope>NUCLEOTIDE SEQUENCE</scope>
    <source>
        <strain evidence="8">9D6_DIV0238</strain>
    </source>
</reference>
<comment type="subcellular location">
    <subcellularLocation>
        <location evidence="1">Cell membrane</location>
        <topology evidence="1">Multi-pass membrane protein</topology>
    </subcellularLocation>
</comment>
<evidence type="ECO:0000313" key="8">
    <source>
        <dbReference type="EMBL" id="WYJ92889.1"/>
    </source>
</evidence>
<feature type="transmembrane region" description="Helical" evidence="6">
    <location>
        <begin position="338"/>
        <end position="356"/>
    </location>
</feature>
<evidence type="ECO:0000259" key="7">
    <source>
        <dbReference type="Pfam" id="PF12698"/>
    </source>
</evidence>
<dbReference type="PANTHER" id="PTHR30294:SF29">
    <property type="entry name" value="MULTIDRUG ABC TRANSPORTER PERMEASE YBHS-RELATED"/>
    <property type="match status" value="1"/>
</dbReference>
<dbReference type="Pfam" id="PF12698">
    <property type="entry name" value="ABC2_membrane_3"/>
    <property type="match status" value="1"/>
</dbReference>
<name>A0AAQ3W0H2_9ENTE</name>
<dbReference type="GO" id="GO:0140359">
    <property type="term" value="F:ABC-type transporter activity"/>
    <property type="evidence" value="ECO:0007669"/>
    <property type="project" value="InterPro"/>
</dbReference>
<evidence type="ECO:0000256" key="6">
    <source>
        <dbReference type="SAM" id="Phobius"/>
    </source>
</evidence>
<protein>
    <submittedName>
        <fullName evidence="8">ABC-2 type transport system permease</fullName>
    </submittedName>
</protein>
<keyword evidence="9" id="KW-1185">Reference proteome</keyword>
<feature type="transmembrane region" description="Helical" evidence="6">
    <location>
        <begin position="368"/>
        <end position="387"/>
    </location>
</feature>
<feature type="transmembrane region" description="Helical" evidence="6">
    <location>
        <begin position="273"/>
        <end position="303"/>
    </location>
</feature>
<organism evidence="8 9">
    <name type="scientific">Candidatus Enterococcus dunnyi</name>
    <dbReference type="NCBI Taxonomy" id="1834192"/>
    <lineage>
        <taxon>Bacteria</taxon>
        <taxon>Bacillati</taxon>
        <taxon>Bacillota</taxon>
        <taxon>Bacilli</taxon>
        <taxon>Lactobacillales</taxon>
        <taxon>Enterococcaceae</taxon>
        <taxon>Enterococcus</taxon>
    </lineage>
</organism>
<feature type="transmembrane region" description="Helical" evidence="6">
    <location>
        <begin position="226"/>
        <end position="253"/>
    </location>
</feature>
<evidence type="ECO:0000256" key="4">
    <source>
        <dbReference type="ARBA" id="ARBA00022989"/>
    </source>
</evidence>
<accession>A0AAQ3W0H2</accession>
<dbReference type="GO" id="GO:0005886">
    <property type="term" value="C:plasma membrane"/>
    <property type="evidence" value="ECO:0007669"/>
    <property type="project" value="UniProtKB-SubCell"/>
</dbReference>
<dbReference type="PANTHER" id="PTHR30294">
    <property type="entry name" value="MEMBRANE COMPONENT OF ABC TRANSPORTER YHHJ-RELATED"/>
    <property type="match status" value="1"/>
</dbReference>
<sequence length="422" mass="45876">MNKFWIIASDVYKKNVKSVSFVIMILVPFIVMGIIYIAGSLAGGFSEDTKVGLVSDNQVLAEQLAKSESDEYTFKVVTSQKDAEKQLKKKDIDAFLVLDTKEGQIQGKLYVESSLGTTTELMMSQMLNGLQSSLNASKLNLTAEQVSSLSQPANFEKTKVSFDENGKMTTGQDNTAIQSALSFVITIILWVIIITYASIIAQEIASEKGTRIMEVILSSTKAQTHFYGKLTGVILVALTQIVIYAAAIGIGYSQLKNLEIVKTFLDGISSANIFGSFLFFTLVFFVLGVLVYSVLAALCGSLVSKPEDTAKAVQPIIYIAMIGYFIGISLGPTDPQNIVIKVTSYIPLISSFIMPIRLASETVSTTGAVISVVILVVFGILLTLFSAKLYKSNVLVYSDGGVWKSLKQSISILKNERKKVTD</sequence>
<keyword evidence="5 6" id="KW-0472">Membrane</keyword>
<keyword evidence="4 6" id="KW-1133">Transmembrane helix</keyword>
<evidence type="ECO:0000256" key="3">
    <source>
        <dbReference type="ARBA" id="ARBA00022692"/>
    </source>
</evidence>
<dbReference type="InterPro" id="IPR013525">
    <property type="entry name" value="ABC2_TM"/>
</dbReference>
<evidence type="ECO:0000256" key="2">
    <source>
        <dbReference type="ARBA" id="ARBA00022475"/>
    </source>
</evidence>
<dbReference type="RefSeq" id="WP_207114544.1">
    <property type="nucleotide sequence ID" value="NZ_CP147246.1"/>
</dbReference>
<feature type="transmembrane region" description="Helical" evidence="6">
    <location>
        <begin position="315"/>
        <end position="332"/>
    </location>
</feature>
<evidence type="ECO:0000313" key="9">
    <source>
        <dbReference type="Proteomes" id="UP000196151"/>
    </source>
</evidence>